<dbReference type="Proteomes" id="UP000002630">
    <property type="component" value="Linkage Group LG30"/>
</dbReference>
<gene>
    <name evidence="2" type="ORF">Esi_0427_0017</name>
</gene>
<dbReference type="InParanoid" id="D8LN27"/>
<accession>D8LN27</accession>
<dbReference type="EMBL" id="FN648627">
    <property type="protein sequence ID" value="CBN76268.1"/>
    <property type="molecule type" value="Genomic_DNA"/>
</dbReference>
<dbReference type="EMBL" id="FN649755">
    <property type="protein sequence ID" value="CBN76268.1"/>
    <property type="molecule type" value="Genomic_DNA"/>
</dbReference>
<evidence type="ECO:0000313" key="3">
    <source>
        <dbReference type="Proteomes" id="UP000002630"/>
    </source>
</evidence>
<evidence type="ECO:0000256" key="1">
    <source>
        <dbReference type="SAM" id="MobiDB-lite"/>
    </source>
</evidence>
<reference evidence="2 3" key="1">
    <citation type="journal article" date="2010" name="Nature">
        <title>The Ectocarpus genome and the independent evolution of multicellularity in brown algae.</title>
        <authorList>
            <person name="Cock J.M."/>
            <person name="Sterck L."/>
            <person name="Rouze P."/>
            <person name="Scornet D."/>
            <person name="Allen A.E."/>
            <person name="Amoutzias G."/>
            <person name="Anthouard V."/>
            <person name="Artiguenave F."/>
            <person name="Aury J.M."/>
            <person name="Badger J.H."/>
            <person name="Beszteri B."/>
            <person name="Billiau K."/>
            <person name="Bonnet E."/>
            <person name="Bothwell J.H."/>
            <person name="Bowler C."/>
            <person name="Boyen C."/>
            <person name="Brownlee C."/>
            <person name="Carrano C.J."/>
            <person name="Charrier B."/>
            <person name="Cho G.Y."/>
            <person name="Coelho S.M."/>
            <person name="Collen J."/>
            <person name="Corre E."/>
            <person name="Da Silva C."/>
            <person name="Delage L."/>
            <person name="Delaroque N."/>
            <person name="Dittami S.M."/>
            <person name="Doulbeau S."/>
            <person name="Elias M."/>
            <person name="Farnham G."/>
            <person name="Gachon C.M."/>
            <person name="Gschloessl B."/>
            <person name="Heesch S."/>
            <person name="Jabbari K."/>
            <person name="Jubin C."/>
            <person name="Kawai H."/>
            <person name="Kimura K."/>
            <person name="Kloareg B."/>
            <person name="Kupper F.C."/>
            <person name="Lang D."/>
            <person name="Le Bail A."/>
            <person name="Leblanc C."/>
            <person name="Lerouge P."/>
            <person name="Lohr M."/>
            <person name="Lopez P.J."/>
            <person name="Martens C."/>
            <person name="Maumus F."/>
            <person name="Michel G."/>
            <person name="Miranda-Saavedra D."/>
            <person name="Morales J."/>
            <person name="Moreau H."/>
            <person name="Motomura T."/>
            <person name="Nagasato C."/>
            <person name="Napoli C.A."/>
            <person name="Nelson D.R."/>
            <person name="Nyvall-Collen P."/>
            <person name="Peters A.F."/>
            <person name="Pommier C."/>
            <person name="Potin P."/>
            <person name="Poulain J."/>
            <person name="Quesneville H."/>
            <person name="Read B."/>
            <person name="Rensing S.A."/>
            <person name="Ritter A."/>
            <person name="Rousvoal S."/>
            <person name="Samanta M."/>
            <person name="Samson G."/>
            <person name="Schroeder D.C."/>
            <person name="Segurens B."/>
            <person name="Strittmatter M."/>
            <person name="Tonon T."/>
            <person name="Tregear J.W."/>
            <person name="Valentin K."/>
            <person name="von Dassow P."/>
            <person name="Yamagishi T."/>
            <person name="Van de Peer Y."/>
            <person name="Wincker P."/>
        </authorList>
    </citation>
    <scope>NUCLEOTIDE SEQUENCE [LARGE SCALE GENOMIC DNA]</scope>
    <source>
        <strain evidence="3">Ec32 / CCAP1310/4</strain>
    </source>
</reference>
<sequence>MPLIAPPPLTTREEADVRWVLPHSQPGDHSPSTPGATSASPYHPPEDLVLVECAGGASGHVLDKLTMAAASSNLAEYKRLFSAMGGNRNGTEWRKGNVCSKHRL</sequence>
<feature type="compositionally biased region" description="Low complexity" evidence="1">
    <location>
        <begin position="30"/>
        <end position="41"/>
    </location>
</feature>
<name>D8LN27_ECTSI</name>
<dbReference type="AlphaFoldDB" id="D8LN27"/>
<proteinExistence type="predicted"/>
<evidence type="ECO:0000313" key="2">
    <source>
        <dbReference type="EMBL" id="CBN76268.1"/>
    </source>
</evidence>
<feature type="region of interest" description="Disordered" evidence="1">
    <location>
        <begin position="21"/>
        <end position="44"/>
    </location>
</feature>
<protein>
    <submittedName>
        <fullName evidence="2">Uncharacterized protein</fullName>
    </submittedName>
</protein>
<keyword evidence="3" id="KW-1185">Reference proteome</keyword>
<organism evidence="2 3">
    <name type="scientific">Ectocarpus siliculosus</name>
    <name type="common">Brown alga</name>
    <name type="synonym">Conferva siliculosa</name>
    <dbReference type="NCBI Taxonomy" id="2880"/>
    <lineage>
        <taxon>Eukaryota</taxon>
        <taxon>Sar</taxon>
        <taxon>Stramenopiles</taxon>
        <taxon>Ochrophyta</taxon>
        <taxon>PX clade</taxon>
        <taxon>Phaeophyceae</taxon>
        <taxon>Ectocarpales</taxon>
        <taxon>Ectocarpaceae</taxon>
        <taxon>Ectocarpus</taxon>
    </lineage>
</organism>
<feature type="region of interest" description="Disordered" evidence="1">
    <location>
        <begin position="85"/>
        <end position="104"/>
    </location>
</feature>